<dbReference type="EMBL" id="LN899823">
    <property type="protein sequence ID" value="CUV26131.1"/>
    <property type="molecule type" value="Genomic_DNA"/>
</dbReference>
<dbReference type="EMBL" id="LN899822">
    <property type="protein sequence ID" value="CUV62852.1"/>
    <property type="molecule type" value="Genomic_DNA"/>
</dbReference>
<evidence type="ECO:0000313" key="3">
    <source>
        <dbReference type="EMBL" id="CUV42569.1"/>
    </source>
</evidence>
<dbReference type="EMBL" id="LN899825">
    <property type="protein sequence ID" value="CUV33944.1"/>
    <property type="molecule type" value="Genomic_DNA"/>
</dbReference>
<evidence type="ECO:0000313" key="4">
    <source>
        <dbReference type="EMBL" id="CUV62852.1"/>
    </source>
</evidence>
<dbReference type="EMBL" id="LN899826">
    <property type="protein sequence ID" value="CUV42569.1"/>
    <property type="molecule type" value="Genomic_DNA"/>
</dbReference>
<gene>
    <name evidence="4" type="ORF">RD1301_v1_2790017</name>
    <name evidence="1" type="ORF">RUN1744_v1_1260023</name>
    <name evidence="2" type="ORF">TD1301_v1_640025</name>
    <name evidence="3" type="ORF">TF3108_v1_1330024</name>
</gene>
<organism evidence="2">
    <name type="scientific">Ralstonia solanacearum</name>
    <name type="common">Pseudomonas solanacearum</name>
    <dbReference type="NCBI Taxonomy" id="305"/>
    <lineage>
        <taxon>Bacteria</taxon>
        <taxon>Pseudomonadati</taxon>
        <taxon>Pseudomonadota</taxon>
        <taxon>Betaproteobacteria</taxon>
        <taxon>Burkholderiales</taxon>
        <taxon>Burkholderiaceae</taxon>
        <taxon>Ralstonia</taxon>
        <taxon>Ralstonia solanacearum species complex</taxon>
    </lineage>
</organism>
<sequence length="121" mass="12737">MRSTKTCLGGVRLSGSLKCSARSASKNCASASLRRRDGISRAARSCVVRLVAPAIAKLTHTIPKDAAVEFAPSMQGMPTVKMTGGCVPVSEKQTLGGATVGTETGRRCSFKWGGYPEQPHR</sequence>
<evidence type="ECO:0000313" key="1">
    <source>
        <dbReference type="EMBL" id="CUV26131.1"/>
    </source>
</evidence>
<proteinExistence type="predicted"/>
<evidence type="ECO:0000313" key="2">
    <source>
        <dbReference type="EMBL" id="CUV33944.1"/>
    </source>
</evidence>
<accession>A0A0S4VIP3</accession>
<protein>
    <submittedName>
        <fullName evidence="2">Uncharacterized protein</fullName>
    </submittedName>
</protein>
<name>A0A0S4VIP3_RALSL</name>
<dbReference type="AlphaFoldDB" id="A0A0S4VIP3"/>
<reference evidence="2" key="1">
    <citation type="submission" date="2015-10" db="EMBL/GenBank/DDBJ databases">
        <authorList>
            <person name="Gilbert D.G."/>
        </authorList>
    </citation>
    <scope>NUCLEOTIDE SEQUENCE</scope>
    <source>
        <strain evidence="2">Phyl III-seqv23</strain>
    </source>
</reference>